<protein>
    <recommendedName>
        <fullName evidence="7">PIG-P domain-containing protein</fullName>
    </recommendedName>
</protein>
<evidence type="ECO:0000256" key="3">
    <source>
        <dbReference type="ARBA" id="ARBA00022989"/>
    </source>
</evidence>
<evidence type="ECO:0000259" key="7">
    <source>
        <dbReference type="Pfam" id="PF08510"/>
    </source>
</evidence>
<accession>A0ABR3G8Z6</accession>
<evidence type="ECO:0000256" key="5">
    <source>
        <dbReference type="SAM" id="MobiDB-lite"/>
    </source>
</evidence>
<keyword evidence="2 6" id="KW-0812">Transmembrane</keyword>
<organism evidence="8 9">
    <name type="scientific">Discina gigas</name>
    <dbReference type="NCBI Taxonomy" id="1032678"/>
    <lineage>
        <taxon>Eukaryota</taxon>
        <taxon>Fungi</taxon>
        <taxon>Dikarya</taxon>
        <taxon>Ascomycota</taxon>
        <taxon>Pezizomycotina</taxon>
        <taxon>Pezizomycetes</taxon>
        <taxon>Pezizales</taxon>
        <taxon>Discinaceae</taxon>
        <taxon>Discina</taxon>
    </lineage>
</organism>
<feature type="transmembrane region" description="Helical" evidence="6">
    <location>
        <begin position="95"/>
        <end position="118"/>
    </location>
</feature>
<evidence type="ECO:0000256" key="2">
    <source>
        <dbReference type="ARBA" id="ARBA00022692"/>
    </source>
</evidence>
<dbReference type="Pfam" id="PF08510">
    <property type="entry name" value="PIG-P"/>
    <property type="match status" value="1"/>
</dbReference>
<dbReference type="PANTHER" id="PTHR46346">
    <property type="entry name" value="PHOSPHATIDYLINOSITOL N-ACETYLGLUCOSAMINYLTRANSFERASE SUBUNIT P"/>
    <property type="match status" value="1"/>
</dbReference>
<feature type="transmembrane region" description="Helical" evidence="6">
    <location>
        <begin position="56"/>
        <end position="75"/>
    </location>
</feature>
<keyword evidence="4 6" id="KW-0472">Membrane</keyword>
<dbReference type="Proteomes" id="UP001447188">
    <property type="component" value="Unassembled WGS sequence"/>
</dbReference>
<keyword evidence="9" id="KW-1185">Reference proteome</keyword>
<evidence type="ECO:0000256" key="1">
    <source>
        <dbReference type="ARBA" id="ARBA00004141"/>
    </source>
</evidence>
<gene>
    <name evidence="8" type="ORF">Q9L58_008730</name>
</gene>
<feature type="domain" description="PIG-P" evidence="7">
    <location>
        <begin position="53"/>
        <end position="255"/>
    </location>
</feature>
<comment type="caution">
    <text evidence="8">The sequence shown here is derived from an EMBL/GenBank/DDBJ whole genome shotgun (WGS) entry which is preliminary data.</text>
</comment>
<proteinExistence type="predicted"/>
<evidence type="ECO:0000256" key="6">
    <source>
        <dbReference type="SAM" id="Phobius"/>
    </source>
</evidence>
<dbReference type="EMBL" id="JBBBZM010000171">
    <property type="protein sequence ID" value="KAL0632407.1"/>
    <property type="molecule type" value="Genomic_DNA"/>
</dbReference>
<feature type="compositionally biased region" description="Polar residues" evidence="5">
    <location>
        <begin position="34"/>
        <end position="46"/>
    </location>
</feature>
<dbReference type="PANTHER" id="PTHR46346:SF1">
    <property type="entry name" value="PHOSPHATIDYLINOSITOL N-ACETYLGLUCOSAMINYLTRANSFERASE SUBUNIT P"/>
    <property type="match status" value="1"/>
</dbReference>
<evidence type="ECO:0000313" key="9">
    <source>
        <dbReference type="Proteomes" id="UP001447188"/>
    </source>
</evidence>
<dbReference type="InterPro" id="IPR052263">
    <property type="entry name" value="GPI_Anchor_Biosynth"/>
</dbReference>
<name>A0ABR3G8Z6_9PEZI</name>
<sequence length="285" mass="30898">MVPLPPSPSLTSLLRPPFTPSRPTTPDSSDSEAVATSSRIAQSTPRASPKVPTYEYYGFVLYLVSSLAFLIYIIWSYSPAALLHAVGIHYYPSRWWSLAIPSFLVMLVVYVYVALAAYNVECLTRDLGNIESVVDDAANIAAVDFEAVPGKEVPVVAAVVKSRSRSRSKSRVAAAAGESVISPLDIGADRRREVYEAKLSAKRTGRGRAESCSEKWKGTGVLESTGGVRDWKALWGRGTDAVMDIPVGGVCEVLYGDGREREDFELGLDDEALYSLENAKGLGAW</sequence>
<feature type="compositionally biased region" description="Low complexity" evidence="5">
    <location>
        <begin position="9"/>
        <end position="28"/>
    </location>
</feature>
<dbReference type="InterPro" id="IPR013717">
    <property type="entry name" value="PIG-P"/>
</dbReference>
<reference evidence="8 9" key="1">
    <citation type="submission" date="2024-02" db="EMBL/GenBank/DDBJ databases">
        <title>Discinaceae phylogenomics.</title>
        <authorList>
            <person name="Dirks A.C."/>
            <person name="James T.Y."/>
        </authorList>
    </citation>
    <scope>NUCLEOTIDE SEQUENCE [LARGE SCALE GENOMIC DNA]</scope>
    <source>
        <strain evidence="8 9">ACD0624</strain>
    </source>
</reference>
<feature type="region of interest" description="Disordered" evidence="5">
    <location>
        <begin position="1"/>
        <end position="49"/>
    </location>
</feature>
<comment type="subcellular location">
    <subcellularLocation>
        <location evidence="1">Membrane</location>
        <topology evidence="1">Multi-pass membrane protein</topology>
    </subcellularLocation>
</comment>
<evidence type="ECO:0000313" key="8">
    <source>
        <dbReference type="EMBL" id="KAL0632407.1"/>
    </source>
</evidence>
<evidence type="ECO:0000256" key="4">
    <source>
        <dbReference type="ARBA" id="ARBA00023136"/>
    </source>
</evidence>
<keyword evidence="3 6" id="KW-1133">Transmembrane helix</keyword>